<name>G0EG72_PYRF1</name>
<dbReference type="EMBL" id="CP002838">
    <property type="protein sequence ID" value="AEM38320.1"/>
    <property type="molecule type" value="Genomic_DNA"/>
</dbReference>
<protein>
    <submittedName>
        <fullName evidence="1">Uncharacterized protein</fullName>
    </submittedName>
</protein>
<accession>G0EG72</accession>
<keyword evidence="2" id="KW-1185">Reference proteome</keyword>
<dbReference type="AlphaFoldDB" id="G0EG72"/>
<evidence type="ECO:0000313" key="2">
    <source>
        <dbReference type="Proteomes" id="UP000001037"/>
    </source>
</evidence>
<sequence length="64" mass="7296">MKTEIVLGEMSTAGIRVVTTDNPCCKGARIVAETPCALRQLFFSYRIETMYELIRYLFELCLVS</sequence>
<organism evidence="1 2">
    <name type="scientific">Pyrolobus fumarii (strain DSM 11204 / 1A)</name>
    <dbReference type="NCBI Taxonomy" id="694429"/>
    <lineage>
        <taxon>Archaea</taxon>
        <taxon>Thermoproteota</taxon>
        <taxon>Thermoprotei</taxon>
        <taxon>Desulfurococcales</taxon>
        <taxon>Pyrodictiaceae</taxon>
        <taxon>Pyrolobus</taxon>
    </lineage>
</organism>
<evidence type="ECO:0000313" key="1">
    <source>
        <dbReference type="EMBL" id="AEM38320.1"/>
    </source>
</evidence>
<dbReference type="Proteomes" id="UP000001037">
    <property type="component" value="Chromosome"/>
</dbReference>
<dbReference type="InParanoid" id="G0EG72"/>
<dbReference type="STRING" id="694429.Pyrfu_0449"/>
<gene>
    <name evidence="1" type="ordered locus">Pyrfu_0449</name>
</gene>
<reference evidence="1 2" key="1">
    <citation type="journal article" date="2011" name="Stand. Genomic Sci.">
        <title>Complete genome sequence of the hyperthermophilic chemolithoautotroph Pyrolobus fumarii type strain (1A).</title>
        <authorList>
            <person name="Anderson I."/>
            <person name="Goker M."/>
            <person name="Nolan M."/>
            <person name="Lucas S."/>
            <person name="Hammon N."/>
            <person name="Deshpande S."/>
            <person name="Cheng J.F."/>
            <person name="Tapia R."/>
            <person name="Han C."/>
            <person name="Goodwin L."/>
            <person name="Pitluck S."/>
            <person name="Huntemann M."/>
            <person name="Liolios K."/>
            <person name="Ivanova N."/>
            <person name="Pagani I."/>
            <person name="Mavromatis K."/>
            <person name="Ovchinikova G."/>
            <person name="Pati A."/>
            <person name="Chen A."/>
            <person name="Palaniappan K."/>
            <person name="Land M."/>
            <person name="Hauser L."/>
            <person name="Brambilla E.M."/>
            <person name="Huber H."/>
            <person name="Yasawong M."/>
            <person name="Rohde M."/>
            <person name="Spring S."/>
            <person name="Abt B."/>
            <person name="Sikorski J."/>
            <person name="Wirth R."/>
            <person name="Detter J.C."/>
            <person name="Woyke T."/>
            <person name="Bristow J."/>
            <person name="Eisen J.A."/>
            <person name="Markowitz V."/>
            <person name="Hugenholtz P."/>
            <person name="Kyrpides N.C."/>
            <person name="Klenk H.P."/>
            <person name="Lapidus A."/>
        </authorList>
    </citation>
    <scope>NUCLEOTIDE SEQUENCE [LARGE SCALE GENOMIC DNA]</scope>
    <source>
        <strain evidence="2">DSM 11204 / 1A</strain>
    </source>
</reference>
<dbReference type="HOGENOM" id="CLU_2857235_0_0_2"/>
<dbReference type="KEGG" id="pfm:Pyrfu_0449"/>
<proteinExistence type="predicted"/>